<evidence type="ECO:0000256" key="1">
    <source>
        <dbReference type="SAM" id="Phobius"/>
    </source>
</evidence>
<dbReference type="HOGENOM" id="CLU_221210_0_0_9"/>
<keyword evidence="1" id="KW-0812">Transmembrane</keyword>
<protein>
    <submittedName>
        <fullName evidence="2">Uncharacterized protein</fullName>
    </submittedName>
</protein>
<name>W0EH19_9FIRM</name>
<evidence type="ECO:0000313" key="2">
    <source>
        <dbReference type="EMBL" id="AHF08356.1"/>
    </source>
</evidence>
<reference evidence="2 3" key="1">
    <citation type="submission" date="2013-12" db="EMBL/GenBank/DDBJ databases">
        <authorList>
            <consortium name="DOE Joint Genome Institute"/>
            <person name="Smidt H."/>
            <person name="Huntemann M."/>
            <person name="Han J."/>
            <person name="Chen A."/>
            <person name="Kyrpides N."/>
            <person name="Mavromatis K."/>
            <person name="Markowitz V."/>
            <person name="Palaniappan K."/>
            <person name="Ivanova N."/>
            <person name="Schaumberg A."/>
            <person name="Pati A."/>
            <person name="Liolios K."/>
            <person name="Nordberg H.P."/>
            <person name="Cantor M.N."/>
            <person name="Hua S.X."/>
            <person name="Woyke T."/>
        </authorList>
    </citation>
    <scope>NUCLEOTIDE SEQUENCE [LARGE SCALE GENOMIC DNA]</scope>
    <source>
        <strain evidence="3">DSM 15288</strain>
    </source>
</reference>
<dbReference type="KEGG" id="dmt:DESME_00495"/>
<dbReference type="Proteomes" id="UP000010847">
    <property type="component" value="Chromosome"/>
</dbReference>
<evidence type="ECO:0000313" key="3">
    <source>
        <dbReference type="Proteomes" id="UP000010847"/>
    </source>
</evidence>
<feature type="transmembrane region" description="Helical" evidence="1">
    <location>
        <begin position="12"/>
        <end position="30"/>
    </location>
</feature>
<gene>
    <name evidence="2" type="ORF">DESME_00495</name>
</gene>
<accession>W0EH19</accession>
<sequence>MLEKIHLDVKSLIFILVMLIISVGSIIAVAK</sequence>
<organism evidence="2 3">
    <name type="scientific">Desulfitobacterium metallireducens DSM 15288</name>
    <dbReference type="NCBI Taxonomy" id="871968"/>
    <lineage>
        <taxon>Bacteria</taxon>
        <taxon>Bacillati</taxon>
        <taxon>Bacillota</taxon>
        <taxon>Clostridia</taxon>
        <taxon>Eubacteriales</taxon>
        <taxon>Desulfitobacteriaceae</taxon>
        <taxon>Desulfitobacterium</taxon>
    </lineage>
</organism>
<keyword evidence="1" id="KW-0472">Membrane</keyword>
<keyword evidence="1" id="KW-1133">Transmembrane helix</keyword>
<dbReference type="EMBL" id="CP007032">
    <property type="protein sequence ID" value="AHF08356.1"/>
    <property type="molecule type" value="Genomic_DNA"/>
</dbReference>
<dbReference type="AlphaFoldDB" id="W0EH19"/>
<proteinExistence type="predicted"/>
<keyword evidence="3" id="KW-1185">Reference proteome</keyword>